<evidence type="ECO:0000256" key="1">
    <source>
        <dbReference type="SAM" id="SignalP"/>
    </source>
</evidence>
<dbReference type="InterPro" id="IPR000914">
    <property type="entry name" value="SBP_5_dom"/>
</dbReference>
<name>A0ABN2IWA3_9ACTN</name>
<proteinExistence type="predicted"/>
<dbReference type="SUPFAM" id="SSF53850">
    <property type="entry name" value="Periplasmic binding protein-like II"/>
    <property type="match status" value="1"/>
</dbReference>
<dbReference type="PROSITE" id="PS51257">
    <property type="entry name" value="PROKAR_LIPOPROTEIN"/>
    <property type="match status" value="1"/>
</dbReference>
<keyword evidence="1" id="KW-0732">Signal</keyword>
<organism evidence="3 4">
    <name type="scientific">Kribbella yunnanensis</name>
    <dbReference type="NCBI Taxonomy" id="190194"/>
    <lineage>
        <taxon>Bacteria</taxon>
        <taxon>Bacillati</taxon>
        <taxon>Actinomycetota</taxon>
        <taxon>Actinomycetes</taxon>
        <taxon>Propionibacteriales</taxon>
        <taxon>Kribbellaceae</taxon>
        <taxon>Kribbella</taxon>
    </lineage>
</organism>
<dbReference type="CDD" id="cd00995">
    <property type="entry name" value="PBP2_NikA_DppA_OppA_like"/>
    <property type="match status" value="1"/>
</dbReference>
<feature type="signal peptide" evidence="1">
    <location>
        <begin position="1"/>
        <end position="33"/>
    </location>
</feature>
<dbReference type="Pfam" id="PF00496">
    <property type="entry name" value="SBP_bac_5"/>
    <property type="match status" value="1"/>
</dbReference>
<dbReference type="InterPro" id="IPR030678">
    <property type="entry name" value="Peptide/Ni-bd"/>
</dbReference>
<sequence>MKIYKVPTRSGVIRTTAALLAAGLLATGCSSSAEGDAESAVVPKGTNAQIDTLTWGTTTGPRSLDFNRAFDSNSWLTWGELAEPLLTIDNSGKPIPKLAASWTETPGKIVFTLRKGVTFWDGKPLTAEDVVWSLNRAGDPKQASEFASFWVNVASVMATGPDQVTLTLKKPDATFLFSLRVPRVYQKAQALVTGANFGTPSGLVMGTGPYTIDKFSPATGATMTRFDGYWGTKPAAKKIEVKVISDPDAMRLAVQSGEVDGTFDVPLASAPSWDKIEKVATTYGPSTGATSLILDITKPPFNDVHARRAVAHSIDRAGLVKALQNGHGSAVQDLAPALLWQNYASESEVKDLLSGLPSLDFDLSKAKAELAQSATPGGFSLTAYAPSEIPQLAKALEVLKKSLGELGITLTVKQVAVAAWIGRVTGADKDPLAVMSYGAVSADPLGSVLTLLANPGAPGSFSTYAPETLKASLADYKQATKDRQLEIAKTVLTQLSTDLPIVPISTIAVGMALNKKYVYTEQFTSWFSVGDEWAHSIKSTQ</sequence>
<dbReference type="EMBL" id="BAAANF010000023">
    <property type="protein sequence ID" value="GAA1713076.1"/>
    <property type="molecule type" value="Genomic_DNA"/>
</dbReference>
<feature type="chain" id="PRO_5045909171" evidence="1">
    <location>
        <begin position="34"/>
        <end position="541"/>
    </location>
</feature>
<keyword evidence="4" id="KW-1185">Reference proteome</keyword>
<dbReference type="InterPro" id="IPR039424">
    <property type="entry name" value="SBP_5"/>
</dbReference>
<accession>A0ABN2IWA3</accession>
<dbReference type="PANTHER" id="PTHR30290">
    <property type="entry name" value="PERIPLASMIC BINDING COMPONENT OF ABC TRANSPORTER"/>
    <property type="match status" value="1"/>
</dbReference>
<dbReference type="Proteomes" id="UP001500280">
    <property type="component" value="Unassembled WGS sequence"/>
</dbReference>
<protein>
    <submittedName>
        <fullName evidence="3">ABC transporter substrate-binding protein</fullName>
    </submittedName>
</protein>
<dbReference type="Gene3D" id="3.10.105.10">
    <property type="entry name" value="Dipeptide-binding Protein, Domain 3"/>
    <property type="match status" value="1"/>
</dbReference>
<evidence type="ECO:0000259" key="2">
    <source>
        <dbReference type="Pfam" id="PF00496"/>
    </source>
</evidence>
<reference evidence="3 4" key="1">
    <citation type="journal article" date="2019" name="Int. J. Syst. Evol. Microbiol.">
        <title>The Global Catalogue of Microorganisms (GCM) 10K type strain sequencing project: providing services to taxonomists for standard genome sequencing and annotation.</title>
        <authorList>
            <consortium name="The Broad Institute Genomics Platform"/>
            <consortium name="The Broad Institute Genome Sequencing Center for Infectious Disease"/>
            <person name="Wu L."/>
            <person name="Ma J."/>
        </authorList>
    </citation>
    <scope>NUCLEOTIDE SEQUENCE [LARGE SCALE GENOMIC DNA]</scope>
    <source>
        <strain evidence="3 4">JCM 14307</strain>
    </source>
</reference>
<dbReference type="RefSeq" id="WP_344162476.1">
    <property type="nucleotide sequence ID" value="NZ_BAAANF010000023.1"/>
</dbReference>
<evidence type="ECO:0000313" key="4">
    <source>
        <dbReference type="Proteomes" id="UP001500280"/>
    </source>
</evidence>
<feature type="domain" description="Solute-binding protein family 5" evidence="2">
    <location>
        <begin position="93"/>
        <end position="455"/>
    </location>
</feature>
<gene>
    <name evidence="3" type="ORF">GCM10009745_71680</name>
</gene>
<dbReference type="Gene3D" id="3.40.190.10">
    <property type="entry name" value="Periplasmic binding protein-like II"/>
    <property type="match status" value="1"/>
</dbReference>
<dbReference type="PIRSF" id="PIRSF002741">
    <property type="entry name" value="MppA"/>
    <property type="match status" value="1"/>
</dbReference>
<evidence type="ECO:0000313" key="3">
    <source>
        <dbReference type="EMBL" id="GAA1713076.1"/>
    </source>
</evidence>
<comment type="caution">
    <text evidence="3">The sequence shown here is derived from an EMBL/GenBank/DDBJ whole genome shotgun (WGS) entry which is preliminary data.</text>
</comment>